<gene>
    <name evidence="2" type="ORF">QE152_g9294</name>
</gene>
<evidence type="ECO:0000256" key="1">
    <source>
        <dbReference type="SAM" id="MobiDB-lite"/>
    </source>
</evidence>
<dbReference type="AlphaFoldDB" id="A0AAW1LYI1"/>
<proteinExistence type="predicted"/>
<reference evidence="2 3" key="1">
    <citation type="journal article" date="2024" name="BMC Genomics">
        <title>De novo assembly and annotation of Popillia japonica's genome with initial clues to its potential as an invasive pest.</title>
        <authorList>
            <person name="Cucini C."/>
            <person name="Boschi S."/>
            <person name="Funari R."/>
            <person name="Cardaioli E."/>
            <person name="Iannotti N."/>
            <person name="Marturano G."/>
            <person name="Paoli F."/>
            <person name="Bruttini M."/>
            <person name="Carapelli A."/>
            <person name="Frati F."/>
            <person name="Nardi F."/>
        </authorList>
    </citation>
    <scope>NUCLEOTIDE SEQUENCE [LARGE SCALE GENOMIC DNA]</scope>
    <source>
        <strain evidence="2">DMR45628</strain>
    </source>
</reference>
<protein>
    <submittedName>
        <fullName evidence="2">Uncharacterized protein</fullName>
    </submittedName>
</protein>
<accession>A0AAW1LYI1</accession>
<dbReference type="EMBL" id="JASPKY010000079">
    <property type="protein sequence ID" value="KAK9739038.1"/>
    <property type="molecule type" value="Genomic_DNA"/>
</dbReference>
<dbReference type="Proteomes" id="UP001458880">
    <property type="component" value="Unassembled WGS sequence"/>
</dbReference>
<organism evidence="2 3">
    <name type="scientific">Popillia japonica</name>
    <name type="common">Japanese beetle</name>
    <dbReference type="NCBI Taxonomy" id="7064"/>
    <lineage>
        <taxon>Eukaryota</taxon>
        <taxon>Metazoa</taxon>
        <taxon>Ecdysozoa</taxon>
        <taxon>Arthropoda</taxon>
        <taxon>Hexapoda</taxon>
        <taxon>Insecta</taxon>
        <taxon>Pterygota</taxon>
        <taxon>Neoptera</taxon>
        <taxon>Endopterygota</taxon>
        <taxon>Coleoptera</taxon>
        <taxon>Polyphaga</taxon>
        <taxon>Scarabaeiformia</taxon>
        <taxon>Scarabaeidae</taxon>
        <taxon>Rutelinae</taxon>
        <taxon>Popillia</taxon>
    </lineage>
</organism>
<evidence type="ECO:0000313" key="2">
    <source>
        <dbReference type="EMBL" id="KAK9739038.1"/>
    </source>
</evidence>
<name>A0AAW1LYI1_POPJA</name>
<feature type="region of interest" description="Disordered" evidence="1">
    <location>
        <begin position="1"/>
        <end position="43"/>
    </location>
</feature>
<evidence type="ECO:0000313" key="3">
    <source>
        <dbReference type="Proteomes" id="UP001458880"/>
    </source>
</evidence>
<sequence>MLNVAPGSYEELDKNHNELGGSENETESDDEIDKPGCSKDTTDLENSCEINHHLNDENVEYEINNSLEVKQDSFVLVQFQGKKKMLYYVGLVVETKDESGENSVLVKFLKRKKLKDENSVFVFPDVDDISLVNISQISEVLPRPSIDRRGHYECTTNFSNFHIN</sequence>
<keyword evidence="3" id="KW-1185">Reference proteome</keyword>
<feature type="compositionally biased region" description="Basic and acidic residues" evidence="1">
    <location>
        <begin position="33"/>
        <end position="42"/>
    </location>
</feature>
<comment type="caution">
    <text evidence="2">The sequence shown here is derived from an EMBL/GenBank/DDBJ whole genome shotgun (WGS) entry which is preliminary data.</text>
</comment>